<dbReference type="PANTHER" id="PTHR30535">
    <property type="entry name" value="VITAMIN B12-BINDING PROTEIN"/>
    <property type="match status" value="1"/>
</dbReference>
<name>T2KP56_FORAG</name>
<dbReference type="GO" id="GO:0071281">
    <property type="term" value="P:cellular response to iron ion"/>
    <property type="evidence" value="ECO:0007669"/>
    <property type="project" value="TreeGrafter"/>
</dbReference>
<dbReference type="AlphaFoldDB" id="T2KP56"/>
<dbReference type="Proteomes" id="UP000016160">
    <property type="component" value="Chromosome"/>
</dbReference>
<dbReference type="RefSeq" id="WP_038530209.1">
    <property type="nucleotide sequence ID" value="NZ_HG315671.1"/>
</dbReference>
<accession>T2KP56</accession>
<dbReference type="STRING" id="1347342.BN863_20470"/>
<dbReference type="PROSITE" id="PS51257">
    <property type="entry name" value="PROKAR_LIPOPROTEIN"/>
    <property type="match status" value="1"/>
</dbReference>
<dbReference type="SUPFAM" id="SSF53807">
    <property type="entry name" value="Helical backbone' metal receptor"/>
    <property type="match status" value="1"/>
</dbReference>
<dbReference type="HOGENOM" id="CLU_025776_1_0_10"/>
<dbReference type="PROSITE" id="PS50983">
    <property type="entry name" value="FE_B12_PBP"/>
    <property type="match status" value="1"/>
</dbReference>
<reference evidence="2 3" key="1">
    <citation type="journal article" date="2013" name="Appl. Environ. Microbiol.">
        <title>The genome of the alga-associated marine flavobacterium Formosa agariphila KMM 3901T reveals a broad potential for degradation of algal polysaccharides.</title>
        <authorList>
            <person name="Mann A.J."/>
            <person name="Hahnke R.L."/>
            <person name="Huang S."/>
            <person name="Werner J."/>
            <person name="Xing P."/>
            <person name="Barbeyron T."/>
            <person name="Huettel B."/>
            <person name="Stueber K."/>
            <person name="Reinhardt R."/>
            <person name="Harder J."/>
            <person name="Gloeckner F.O."/>
            <person name="Amann R.I."/>
            <person name="Teeling H."/>
        </authorList>
    </citation>
    <scope>NUCLEOTIDE SEQUENCE [LARGE SCALE GENOMIC DNA]</scope>
    <source>
        <strain evidence="3">DSM 15362 / KCTC 12365 / LMG 23005 / KMM 3901</strain>
    </source>
</reference>
<dbReference type="eggNOG" id="COG0614">
    <property type="taxonomic scope" value="Bacteria"/>
</dbReference>
<organism evidence="2 3">
    <name type="scientific">Formosa agariphila (strain DSM 15362 / KCTC 12365 / LMG 23005 / KMM 3901 / M-2Alg 35-1)</name>
    <dbReference type="NCBI Taxonomy" id="1347342"/>
    <lineage>
        <taxon>Bacteria</taxon>
        <taxon>Pseudomonadati</taxon>
        <taxon>Bacteroidota</taxon>
        <taxon>Flavobacteriia</taxon>
        <taxon>Flavobacteriales</taxon>
        <taxon>Flavobacteriaceae</taxon>
        <taxon>Formosa</taxon>
    </lineage>
</organism>
<keyword evidence="3" id="KW-1185">Reference proteome</keyword>
<dbReference type="Pfam" id="PF01497">
    <property type="entry name" value="Peripla_BP_2"/>
    <property type="match status" value="1"/>
</dbReference>
<evidence type="ECO:0000313" key="3">
    <source>
        <dbReference type="Proteomes" id="UP000016160"/>
    </source>
</evidence>
<evidence type="ECO:0000313" key="2">
    <source>
        <dbReference type="EMBL" id="CDF79759.1"/>
    </source>
</evidence>
<protein>
    <submittedName>
        <fullName evidence="2">Vitamin B12 ABC transporter, B12-binding BtuF</fullName>
    </submittedName>
</protein>
<dbReference type="PANTHER" id="PTHR30535:SF34">
    <property type="entry name" value="MOLYBDATE-BINDING PROTEIN MOLA"/>
    <property type="match status" value="1"/>
</dbReference>
<evidence type="ECO:0000259" key="1">
    <source>
        <dbReference type="PROSITE" id="PS50983"/>
    </source>
</evidence>
<dbReference type="EMBL" id="HG315671">
    <property type="protein sequence ID" value="CDF79759.1"/>
    <property type="molecule type" value="Genomic_DNA"/>
</dbReference>
<dbReference type="PATRIC" id="fig|1347342.6.peg.2051"/>
<dbReference type="OrthoDB" id="9812528at2"/>
<proteinExistence type="predicted"/>
<gene>
    <name evidence="2" type="primary">btuF</name>
    <name evidence="2" type="ORF">BN863_20470</name>
</gene>
<dbReference type="InterPro" id="IPR050902">
    <property type="entry name" value="ABC_Transporter_SBP"/>
</dbReference>
<dbReference type="Gene3D" id="3.40.50.1980">
    <property type="entry name" value="Nitrogenase molybdenum iron protein domain"/>
    <property type="match status" value="2"/>
</dbReference>
<sequence length="384" mass="43420">MNSFQLKYFIIVFFVLAFSCKNDTKSVEIPEEHSIELVLKHAKGFSVKTFENYKILEIYSPWPKAEKTFKYALVDKTNPNKASLNSDDFDAVISVPLERVVVTSTTHLPSLELLDVACTLIGFPGTQYVSSENIRKRIESKDIRELGKNEGINTEVLLELHPDAVIAFGVDGSNRSLEMIKNANIPVIFNGDWVEASPLAKAEWIKLFGVLFNKEAKAYKVYNDIESEYLKAKTLAENVTEKPSVFSGAMYKDVWYMPNGTSPEAQLLKDANANFLWKNTQGSGSLALNFETVFNKAKMADIWINPSIYSSLNDLVDANVHYTKFDAFKQQNIYTMSNTKGATGGVLYYELGQSRPDLVLKDLIKICHPELLQDHELFFFKKLN</sequence>
<feature type="domain" description="Fe/B12 periplasmic-binding" evidence="1">
    <location>
        <begin position="99"/>
        <end position="371"/>
    </location>
</feature>
<dbReference type="InterPro" id="IPR002491">
    <property type="entry name" value="ABC_transptr_periplasmic_BD"/>
</dbReference>